<comment type="caution">
    <text evidence="2">The sequence shown here is derived from an EMBL/GenBank/DDBJ whole genome shotgun (WGS) entry which is preliminary data.</text>
</comment>
<dbReference type="Proteomes" id="UP000660680">
    <property type="component" value="Unassembled WGS sequence"/>
</dbReference>
<gene>
    <name evidence="2" type="ORF">GCM10010171_31080</name>
</gene>
<feature type="region of interest" description="Disordered" evidence="1">
    <location>
        <begin position="24"/>
        <end position="46"/>
    </location>
</feature>
<proteinExistence type="predicted"/>
<evidence type="ECO:0000313" key="3">
    <source>
        <dbReference type="Proteomes" id="UP000660680"/>
    </source>
</evidence>
<dbReference type="RefSeq" id="WP_189211105.1">
    <property type="nucleotide sequence ID" value="NZ_BMRB01000002.1"/>
</dbReference>
<protein>
    <submittedName>
        <fullName evidence="2">Uncharacterized protein</fullName>
    </submittedName>
</protein>
<organism evidence="2 3">
    <name type="scientific">Actinokineospora fastidiosa</name>
    <dbReference type="NCBI Taxonomy" id="1816"/>
    <lineage>
        <taxon>Bacteria</taxon>
        <taxon>Bacillati</taxon>
        <taxon>Actinomycetota</taxon>
        <taxon>Actinomycetes</taxon>
        <taxon>Pseudonocardiales</taxon>
        <taxon>Pseudonocardiaceae</taxon>
        <taxon>Actinokineospora</taxon>
    </lineage>
</organism>
<sequence>MRARWLWGPLLLLAGCGSGPTEPATMPEIPLFTTTTPKPTPRAERKVPRDCGLVITDDDLAALKVKVGGGTQEVAGVPVPDIKRTARVDCYFGVPSGDRSKAALIVTLASYETPAAAQARVELTIGDERKLGAAVTEVAVGAGRGHYIEGASRMVVARHGRVTVVVDASPRLLPDDQARRVLPAIADRALTAPGGGS</sequence>
<accession>A0A918LDX5</accession>
<dbReference type="AlphaFoldDB" id="A0A918LDX5"/>
<dbReference type="EMBL" id="BMRB01000002">
    <property type="protein sequence ID" value="GGS34433.1"/>
    <property type="molecule type" value="Genomic_DNA"/>
</dbReference>
<reference evidence="2" key="2">
    <citation type="submission" date="2020-09" db="EMBL/GenBank/DDBJ databases">
        <authorList>
            <person name="Sun Q."/>
            <person name="Ohkuma M."/>
        </authorList>
    </citation>
    <scope>NUCLEOTIDE SEQUENCE</scope>
    <source>
        <strain evidence="2">JCM 3276</strain>
    </source>
</reference>
<evidence type="ECO:0000313" key="2">
    <source>
        <dbReference type="EMBL" id="GGS34433.1"/>
    </source>
</evidence>
<evidence type="ECO:0000256" key="1">
    <source>
        <dbReference type="SAM" id="MobiDB-lite"/>
    </source>
</evidence>
<keyword evidence="3" id="KW-1185">Reference proteome</keyword>
<reference evidence="2" key="1">
    <citation type="journal article" date="2014" name="Int. J. Syst. Evol. Microbiol.">
        <title>Complete genome sequence of Corynebacterium casei LMG S-19264T (=DSM 44701T), isolated from a smear-ripened cheese.</title>
        <authorList>
            <consortium name="US DOE Joint Genome Institute (JGI-PGF)"/>
            <person name="Walter F."/>
            <person name="Albersmeier A."/>
            <person name="Kalinowski J."/>
            <person name="Ruckert C."/>
        </authorList>
    </citation>
    <scope>NUCLEOTIDE SEQUENCE</scope>
    <source>
        <strain evidence="2">JCM 3276</strain>
    </source>
</reference>
<dbReference type="PROSITE" id="PS51257">
    <property type="entry name" value="PROKAR_LIPOPROTEIN"/>
    <property type="match status" value="1"/>
</dbReference>
<name>A0A918LDX5_9PSEU</name>